<dbReference type="Proteomes" id="UP001190700">
    <property type="component" value="Unassembled WGS sequence"/>
</dbReference>
<keyword evidence="3" id="KW-1185">Reference proteome</keyword>
<feature type="region of interest" description="Disordered" evidence="1">
    <location>
        <begin position="29"/>
        <end position="92"/>
    </location>
</feature>
<evidence type="ECO:0000313" key="3">
    <source>
        <dbReference type="Proteomes" id="UP001190700"/>
    </source>
</evidence>
<feature type="region of interest" description="Disordered" evidence="1">
    <location>
        <begin position="234"/>
        <end position="256"/>
    </location>
</feature>
<dbReference type="EMBL" id="LGRX02015915">
    <property type="protein sequence ID" value="KAK3262849.1"/>
    <property type="molecule type" value="Genomic_DNA"/>
</dbReference>
<sequence length="256" mass="27875">AAQCRRLNQERGALRQALVVAQQWTNEEKELISKREAKKKKSGKSKGDEVGAKSAASRKPSSGPGVVGAAPGSDKPSGRGKGAPDQKAKSTGAKDQIVLPGLVLVPEEVKFTVAMAFQRIKRQGWYMDLAEWALACREIKIRNRNSKNMYEAKKMLATDIATIDPEKAYEAFPPAPRFALLASKEDLRVMMIQGVRETLDIRDARLAARTAGAMDAAAPDTRTMDEKLEARGVVVDERVSGKKAPTLSRSRSKGKS</sequence>
<organism evidence="2 3">
    <name type="scientific">Cymbomonas tetramitiformis</name>
    <dbReference type="NCBI Taxonomy" id="36881"/>
    <lineage>
        <taxon>Eukaryota</taxon>
        <taxon>Viridiplantae</taxon>
        <taxon>Chlorophyta</taxon>
        <taxon>Pyramimonadophyceae</taxon>
        <taxon>Pyramimonadales</taxon>
        <taxon>Pyramimonadaceae</taxon>
        <taxon>Cymbomonas</taxon>
    </lineage>
</organism>
<name>A0AAE0KWA4_9CHLO</name>
<protein>
    <submittedName>
        <fullName evidence="2">Uncharacterized protein</fullName>
    </submittedName>
</protein>
<evidence type="ECO:0000256" key="1">
    <source>
        <dbReference type="SAM" id="MobiDB-lite"/>
    </source>
</evidence>
<reference evidence="2 3" key="1">
    <citation type="journal article" date="2015" name="Genome Biol. Evol.">
        <title>Comparative Genomics of a Bacterivorous Green Alga Reveals Evolutionary Causalities and Consequences of Phago-Mixotrophic Mode of Nutrition.</title>
        <authorList>
            <person name="Burns J.A."/>
            <person name="Paasch A."/>
            <person name="Narechania A."/>
            <person name="Kim E."/>
        </authorList>
    </citation>
    <scope>NUCLEOTIDE SEQUENCE [LARGE SCALE GENOMIC DNA]</scope>
    <source>
        <strain evidence="2 3">PLY_AMNH</strain>
    </source>
</reference>
<comment type="caution">
    <text evidence="2">The sequence shown here is derived from an EMBL/GenBank/DDBJ whole genome shotgun (WGS) entry which is preliminary data.</text>
</comment>
<gene>
    <name evidence="2" type="ORF">CYMTET_28319</name>
</gene>
<evidence type="ECO:0000313" key="2">
    <source>
        <dbReference type="EMBL" id="KAK3262849.1"/>
    </source>
</evidence>
<feature type="non-terminal residue" evidence="2">
    <location>
        <position position="1"/>
    </location>
</feature>
<proteinExistence type="predicted"/>
<dbReference type="AlphaFoldDB" id="A0AAE0KWA4"/>
<accession>A0AAE0KWA4</accession>